<accession>A0AAV2F0K2</accession>
<evidence type="ECO:0000313" key="3">
    <source>
        <dbReference type="Proteomes" id="UP001497516"/>
    </source>
</evidence>
<dbReference type="Proteomes" id="UP001497516">
    <property type="component" value="Chromosome 6"/>
</dbReference>
<feature type="domain" description="KIB1-4 beta-propeller" evidence="1">
    <location>
        <begin position="66"/>
        <end position="351"/>
    </location>
</feature>
<dbReference type="InterPro" id="IPR005174">
    <property type="entry name" value="KIB1-4_b-propeller"/>
</dbReference>
<dbReference type="InterPro" id="IPR050942">
    <property type="entry name" value="F-box_BR-signaling"/>
</dbReference>
<protein>
    <recommendedName>
        <fullName evidence="1">KIB1-4 beta-propeller domain-containing protein</fullName>
    </recommendedName>
</protein>
<keyword evidence="3" id="KW-1185">Reference proteome</keyword>
<dbReference type="Pfam" id="PF03478">
    <property type="entry name" value="Beta-prop_KIB1-4"/>
    <property type="match status" value="1"/>
</dbReference>
<gene>
    <name evidence="2" type="ORF">LTRI10_LOCUS32283</name>
</gene>
<evidence type="ECO:0000259" key="1">
    <source>
        <dbReference type="Pfam" id="PF03478"/>
    </source>
</evidence>
<name>A0AAV2F0K2_9ROSI</name>
<evidence type="ECO:0000313" key="2">
    <source>
        <dbReference type="EMBL" id="CAL1391569.1"/>
    </source>
</evidence>
<proteinExistence type="predicted"/>
<dbReference type="PANTHER" id="PTHR44259">
    <property type="entry name" value="OS07G0183000 PROTEIN-RELATED"/>
    <property type="match status" value="1"/>
</dbReference>
<dbReference type="AlphaFoldDB" id="A0AAV2F0K2"/>
<organism evidence="2 3">
    <name type="scientific">Linum trigynum</name>
    <dbReference type="NCBI Taxonomy" id="586398"/>
    <lineage>
        <taxon>Eukaryota</taxon>
        <taxon>Viridiplantae</taxon>
        <taxon>Streptophyta</taxon>
        <taxon>Embryophyta</taxon>
        <taxon>Tracheophyta</taxon>
        <taxon>Spermatophyta</taxon>
        <taxon>Magnoliopsida</taxon>
        <taxon>eudicotyledons</taxon>
        <taxon>Gunneridae</taxon>
        <taxon>Pentapetalae</taxon>
        <taxon>rosids</taxon>
        <taxon>fabids</taxon>
        <taxon>Malpighiales</taxon>
        <taxon>Linaceae</taxon>
        <taxon>Linum</taxon>
    </lineage>
</organism>
<sequence>MGAADPELEQQGRLGESTPLLMLPHCSSTRMISGNCESGSDRYCCFYDVANRRFHHIHGGGGGGNPSVVVCRGSAFGWLFMVHQIPSIFLLNPLTGSQIPLPPITSFPDVLDYNPQRRNFEFVHRLDGDQRLAVQGRTFFQEHFFWKTAVSAEPTAEDCVVMAIRFNNNYRLAFCRPGSDEWNLVPNPEEEEKIPFMDVVFWKGKFYAVDCCGRVVVADLSLPHRPKLSFHLNLAPRDFVDSEHPYLIPSPDEGGDRLMMVTRYMELVAAAPRGYRTVKFKVYKLDDEDRKGWDEVASIGDFAIFVGFNSAFSVSTRDHSGLIPNSIYFTDDFIDWHQRHKLGGHDMGVYSLTTRAVKPLYSTSSLHANPLLISPLPVWILPSN</sequence>
<reference evidence="2 3" key="1">
    <citation type="submission" date="2024-04" db="EMBL/GenBank/DDBJ databases">
        <authorList>
            <person name="Fracassetti M."/>
        </authorList>
    </citation>
    <scope>NUCLEOTIDE SEQUENCE [LARGE SCALE GENOMIC DNA]</scope>
</reference>
<dbReference type="EMBL" id="OZ034819">
    <property type="protein sequence ID" value="CAL1391569.1"/>
    <property type="molecule type" value="Genomic_DNA"/>
</dbReference>